<protein>
    <submittedName>
        <fullName evidence="2">BgTH12-06035</fullName>
    </submittedName>
</protein>
<evidence type="ECO:0000313" key="3">
    <source>
        <dbReference type="Proteomes" id="UP000683417"/>
    </source>
</evidence>
<dbReference type="EMBL" id="CAJHIT010000008">
    <property type="protein sequence ID" value="CAD6504303.1"/>
    <property type="molecule type" value="Genomic_DNA"/>
</dbReference>
<evidence type="ECO:0000313" key="2">
    <source>
        <dbReference type="EMBL" id="CAD6504303.1"/>
    </source>
</evidence>
<reference evidence="2" key="1">
    <citation type="submission" date="2020-10" db="EMBL/GenBank/DDBJ databases">
        <authorList>
            <person name="Muller C M."/>
        </authorList>
    </citation>
    <scope>NUCLEOTIDE SEQUENCE</scope>
    <source>
        <strain evidence="2">THUN-12</strain>
    </source>
</reference>
<dbReference type="AlphaFoldDB" id="A0A9W4D4R8"/>
<proteinExistence type="predicted"/>
<gene>
    <name evidence="2" type="ORF">BGTH12_LOCUS5661</name>
</gene>
<keyword evidence="1" id="KW-0732">Signal</keyword>
<dbReference type="Proteomes" id="UP000683417">
    <property type="component" value="Unassembled WGS sequence"/>
</dbReference>
<organism evidence="2 3">
    <name type="scientific">Blumeria graminis f. sp. triticale</name>
    <dbReference type="NCBI Taxonomy" id="1689686"/>
    <lineage>
        <taxon>Eukaryota</taxon>
        <taxon>Fungi</taxon>
        <taxon>Dikarya</taxon>
        <taxon>Ascomycota</taxon>
        <taxon>Pezizomycotina</taxon>
        <taxon>Leotiomycetes</taxon>
        <taxon>Erysiphales</taxon>
        <taxon>Erysiphaceae</taxon>
        <taxon>Blumeria</taxon>
    </lineage>
</organism>
<sequence>MTPCNSTEIHVHILFTGVFAILCLRDMMRHSCVDRSSEGLWTRSRNKTLGVFCPDETTRLPPCSGRILGLFPATVLTSRNQQDNLYFGLLHGMCGDYAIMGPVLWYETSSSTLRNSLKIWSEPSL</sequence>
<feature type="chain" id="PRO_5040782478" evidence="1">
    <location>
        <begin position="21"/>
        <end position="125"/>
    </location>
</feature>
<comment type="caution">
    <text evidence="2">The sequence shown here is derived from an EMBL/GenBank/DDBJ whole genome shotgun (WGS) entry which is preliminary data.</text>
</comment>
<feature type="signal peptide" evidence="1">
    <location>
        <begin position="1"/>
        <end position="20"/>
    </location>
</feature>
<name>A0A9W4D4R8_BLUGR</name>
<evidence type="ECO:0000256" key="1">
    <source>
        <dbReference type="SAM" id="SignalP"/>
    </source>
</evidence>
<accession>A0A9W4D4R8</accession>